<feature type="signal peptide" evidence="6">
    <location>
        <begin position="1"/>
        <end position="23"/>
    </location>
</feature>
<reference evidence="8 9" key="1">
    <citation type="submission" date="2024-09" db="EMBL/GenBank/DDBJ databases">
        <authorList>
            <person name="Sun Q."/>
            <person name="Mori K."/>
        </authorList>
    </citation>
    <scope>NUCLEOTIDE SEQUENCE [LARGE SCALE GENOMIC DNA]</scope>
    <source>
        <strain evidence="8 9">TBRC 3947</strain>
    </source>
</reference>
<dbReference type="Pfam" id="PF04616">
    <property type="entry name" value="Glyco_hydro_43"/>
    <property type="match status" value="1"/>
</dbReference>
<name>A0ABV6M5Z9_9ACTN</name>
<dbReference type="InterPro" id="IPR000772">
    <property type="entry name" value="Ricin_B_lectin"/>
</dbReference>
<dbReference type="EMBL" id="JBHLUH010000039">
    <property type="protein sequence ID" value="MFC0529903.1"/>
    <property type="molecule type" value="Genomic_DNA"/>
</dbReference>
<keyword evidence="6" id="KW-0732">Signal</keyword>
<dbReference type="Proteomes" id="UP001589867">
    <property type="component" value="Unassembled WGS sequence"/>
</dbReference>
<organism evidence="8 9">
    <name type="scientific">Phytohabitans kaempferiae</name>
    <dbReference type="NCBI Taxonomy" id="1620943"/>
    <lineage>
        <taxon>Bacteria</taxon>
        <taxon>Bacillati</taxon>
        <taxon>Actinomycetota</taxon>
        <taxon>Actinomycetes</taxon>
        <taxon>Micromonosporales</taxon>
        <taxon>Micromonosporaceae</taxon>
    </lineage>
</organism>
<dbReference type="Gene3D" id="2.115.10.20">
    <property type="entry name" value="Glycosyl hydrolase domain, family 43"/>
    <property type="match status" value="1"/>
</dbReference>
<evidence type="ECO:0000256" key="1">
    <source>
        <dbReference type="ARBA" id="ARBA00004834"/>
    </source>
</evidence>
<comment type="similarity">
    <text evidence="2">Belongs to the glycosyl hydrolase 43 family.</text>
</comment>
<sequence>MRSTKAGLAAVVAAVTASLLCLAAPGQANETAAEPQGQVPLTGSVGTHDPTLYKDDTTYYVSATDGSIRSAPTLSGPWTVLGNVPRAGWTSTWPGLRGGLWAPSVHRIGDTFYYYYAVSNFGTNTSAIGLKTTKTPGVPSSYVDFGAPVITSGGADPENNATYNAIDPAIQQDASGKWWMVFGSHFDGIFVVQLGPDMGTTVGAPRLVAHRGSETFPISTPGCPYPQATCPNFNRIEGASLFKRGDWYYLMAAWDWCCRGNGNDNTYKIMIGRSKTINGPYLDKNGVDLAQGGGSIILNSRAAESGVTPTGLYRAPGAPETFVENGVYWLSYHAYRPGSTLGIRPMNWHGDWPFFNESGGPYDLRDGTYYRLVNQGGIISDPDSLQNPTASDRCLTATANGDVVRSTCDGSAGQVWRLEDAGDGFWRFRGAGRAAGHCLTMADGSGTVGTDVVVSACATGRTLQEWALDDTGHGFHRATVKEANLALEIENGCQPALSYNCDGVIGTNVVGGFPRNGDHTTGNLTQAAKWPPQQWQLAKVDQPPANACTNTITGRHNGPLTVTGTLCLRGATVNGPITVRPGGALDAVDTTVSGPVSATGAAWLSLVGGRVNGPVTATGTTGGVAIVGAQVSGPVSLTNNTGVVPAVISANTISGPMTCSGNTPAPTDEGRDNTVRGPRSGQCANL</sequence>
<evidence type="ECO:0000313" key="9">
    <source>
        <dbReference type="Proteomes" id="UP001589867"/>
    </source>
</evidence>
<dbReference type="PROSITE" id="PS50231">
    <property type="entry name" value="RICIN_B_LECTIN"/>
    <property type="match status" value="1"/>
</dbReference>
<keyword evidence="3" id="KW-0378">Hydrolase</keyword>
<dbReference type="PANTHER" id="PTHR43301:SF3">
    <property type="entry name" value="ARABINAN ENDO-1,5-ALPHA-L-ARABINOSIDASE A-RELATED"/>
    <property type="match status" value="1"/>
</dbReference>
<feature type="region of interest" description="Disordered" evidence="5">
    <location>
        <begin position="658"/>
        <end position="686"/>
    </location>
</feature>
<evidence type="ECO:0000256" key="6">
    <source>
        <dbReference type="SAM" id="SignalP"/>
    </source>
</evidence>
<dbReference type="SUPFAM" id="SSF50370">
    <property type="entry name" value="Ricin B-like lectins"/>
    <property type="match status" value="1"/>
</dbReference>
<keyword evidence="4" id="KW-0326">Glycosidase</keyword>
<accession>A0ABV6M5Z9</accession>
<evidence type="ECO:0000259" key="7">
    <source>
        <dbReference type="Pfam" id="PF00652"/>
    </source>
</evidence>
<dbReference type="RefSeq" id="WP_377252973.1">
    <property type="nucleotide sequence ID" value="NZ_JBHLUH010000039.1"/>
</dbReference>
<dbReference type="CDD" id="cd08998">
    <property type="entry name" value="GH43_Arb43a-like"/>
    <property type="match status" value="1"/>
</dbReference>
<dbReference type="SUPFAM" id="SSF75005">
    <property type="entry name" value="Arabinanase/levansucrase/invertase"/>
    <property type="match status" value="1"/>
</dbReference>
<dbReference type="CDD" id="cd00161">
    <property type="entry name" value="beta-trefoil_Ricin-like"/>
    <property type="match status" value="1"/>
</dbReference>
<dbReference type="Pfam" id="PF00652">
    <property type="entry name" value="Ricin_B_lectin"/>
    <property type="match status" value="1"/>
</dbReference>
<protein>
    <submittedName>
        <fullName evidence="8">Family 43 glycosylhydrolase</fullName>
    </submittedName>
</protein>
<dbReference type="InterPro" id="IPR050727">
    <property type="entry name" value="GH43_arabinanases"/>
</dbReference>
<feature type="chain" id="PRO_5046398003" evidence="6">
    <location>
        <begin position="24"/>
        <end position="686"/>
    </location>
</feature>
<dbReference type="InterPro" id="IPR023296">
    <property type="entry name" value="Glyco_hydro_beta-prop_sf"/>
</dbReference>
<dbReference type="InterPro" id="IPR035992">
    <property type="entry name" value="Ricin_B-like_lectins"/>
</dbReference>
<dbReference type="PANTHER" id="PTHR43301">
    <property type="entry name" value="ARABINAN ENDO-1,5-ALPHA-L-ARABINOSIDASE"/>
    <property type="match status" value="1"/>
</dbReference>
<comment type="pathway">
    <text evidence="1">Glycan metabolism; L-arabinan degradation.</text>
</comment>
<evidence type="ECO:0000256" key="4">
    <source>
        <dbReference type="ARBA" id="ARBA00023295"/>
    </source>
</evidence>
<comment type="caution">
    <text evidence="8">The sequence shown here is derived from an EMBL/GenBank/DDBJ whole genome shotgun (WGS) entry which is preliminary data.</text>
</comment>
<keyword evidence="9" id="KW-1185">Reference proteome</keyword>
<evidence type="ECO:0000313" key="8">
    <source>
        <dbReference type="EMBL" id="MFC0529903.1"/>
    </source>
</evidence>
<feature type="domain" description="Ricin B lectin" evidence="7">
    <location>
        <begin position="385"/>
        <end position="492"/>
    </location>
</feature>
<evidence type="ECO:0000256" key="5">
    <source>
        <dbReference type="SAM" id="MobiDB-lite"/>
    </source>
</evidence>
<evidence type="ECO:0000256" key="2">
    <source>
        <dbReference type="ARBA" id="ARBA00009865"/>
    </source>
</evidence>
<gene>
    <name evidence="8" type="ORF">ACFFIA_19770</name>
</gene>
<proteinExistence type="inferred from homology"/>
<dbReference type="InterPro" id="IPR006710">
    <property type="entry name" value="Glyco_hydro_43"/>
</dbReference>
<evidence type="ECO:0000256" key="3">
    <source>
        <dbReference type="ARBA" id="ARBA00022801"/>
    </source>
</evidence>
<dbReference type="Gene3D" id="2.80.10.50">
    <property type="match status" value="1"/>
</dbReference>